<feature type="transmembrane region" description="Helical" evidence="8">
    <location>
        <begin position="170"/>
        <end position="189"/>
    </location>
</feature>
<keyword evidence="10" id="KW-1185">Reference proteome</keyword>
<evidence type="ECO:0000313" key="10">
    <source>
        <dbReference type="Proteomes" id="UP000517916"/>
    </source>
</evidence>
<name>A0ABR6BX78_9PSEU</name>
<feature type="transmembrane region" description="Helical" evidence="8">
    <location>
        <begin position="216"/>
        <end position="240"/>
    </location>
</feature>
<dbReference type="RefSeq" id="WP_182840274.1">
    <property type="nucleotide sequence ID" value="NZ_BAAABQ010000015.1"/>
</dbReference>
<dbReference type="InterPro" id="IPR000522">
    <property type="entry name" value="ABC_transptr_permease_BtuC"/>
</dbReference>
<keyword evidence="7 8" id="KW-0472">Membrane</keyword>
<comment type="subcellular location">
    <subcellularLocation>
        <location evidence="1">Cell membrane</location>
        <topology evidence="1">Multi-pass membrane protein</topology>
    </subcellularLocation>
</comment>
<dbReference type="Gene3D" id="1.10.3470.10">
    <property type="entry name" value="ABC transporter involved in vitamin B12 uptake, BtuC"/>
    <property type="match status" value="1"/>
</dbReference>
<dbReference type="SUPFAM" id="SSF81345">
    <property type="entry name" value="ABC transporter involved in vitamin B12 uptake, BtuC"/>
    <property type="match status" value="1"/>
</dbReference>
<feature type="transmembrane region" description="Helical" evidence="8">
    <location>
        <begin position="135"/>
        <end position="158"/>
    </location>
</feature>
<evidence type="ECO:0000256" key="6">
    <source>
        <dbReference type="ARBA" id="ARBA00022989"/>
    </source>
</evidence>
<dbReference type="EMBL" id="JACJID010000008">
    <property type="protein sequence ID" value="MBA8931236.1"/>
    <property type="molecule type" value="Genomic_DNA"/>
</dbReference>
<evidence type="ECO:0000256" key="7">
    <source>
        <dbReference type="ARBA" id="ARBA00023136"/>
    </source>
</evidence>
<comment type="caution">
    <text evidence="9">The sequence shown here is derived from an EMBL/GenBank/DDBJ whole genome shotgun (WGS) entry which is preliminary data.</text>
</comment>
<dbReference type="Pfam" id="PF01032">
    <property type="entry name" value="FecCD"/>
    <property type="match status" value="1"/>
</dbReference>
<dbReference type="CDD" id="cd06550">
    <property type="entry name" value="TM_ABC_iron-siderophores_like"/>
    <property type="match status" value="1"/>
</dbReference>
<reference evidence="9 10" key="1">
    <citation type="submission" date="2020-08" db="EMBL/GenBank/DDBJ databases">
        <title>Genomic Encyclopedia of Archaeal and Bacterial Type Strains, Phase II (KMG-II): from individual species to whole genera.</title>
        <authorList>
            <person name="Goeker M."/>
        </authorList>
    </citation>
    <scope>NUCLEOTIDE SEQUENCE [LARGE SCALE GENOMIC DNA]</scope>
    <source>
        <strain evidence="9 10">DSM 43850</strain>
    </source>
</reference>
<organism evidence="9 10">
    <name type="scientific">Kutzneria viridogrisea</name>
    <dbReference type="NCBI Taxonomy" id="47990"/>
    <lineage>
        <taxon>Bacteria</taxon>
        <taxon>Bacillati</taxon>
        <taxon>Actinomycetota</taxon>
        <taxon>Actinomycetes</taxon>
        <taxon>Pseudonocardiales</taxon>
        <taxon>Pseudonocardiaceae</taxon>
        <taxon>Kutzneria</taxon>
    </lineage>
</organism>
<keyword evidence="3" id="KW-0813">Transport</keyword>
<dbReference type="Proteomes" id="UP000517916">
    <property type="component" value="Unassembled WGS sequence"/>
</dbReference>
<evidence type="ECO:0000256" key="5">
    <source>
        <dbReference type="ARBA" id="ARBA00022692"/>
    </source>
</evidence>
<sequence length="355" mass="36261">MTAVAGRPGVRVGPFSWVFRPRLVLVPLLAAALLVLVMALNIRLGDFPMSVGDVLRTLVGGGDPTEQYIVFDLRLPRSLTGLLVGAAFGLAGAITQAISRNPLASPDILGVTPGASAGAVGVVVLAGSYGGVAGLASTIGLPLAALAGGLIAALLVYVLAWRRGVDSYRLVLVGIGVEALMMNLTYWLLTLGDVTEAGRAMVWITGSLNGRGWGDLVPVAVALAVLVPVALIGGHVLGALQFDDDTVRNLGARVEPARAVLILVAVVLAAVATSAAGPVYFVALATPQIALRLSGTAQPPLVASAVLGAALVSVSDLIARVGFGGIELPVGVVTSVLGAPYLMFLIIRRRREVRA</sequence>
<proteinExistence type="inferred from homology"/>
<evidence type="ECO:0000313" key="9">
    <source>
        <dbReference type="EMBL" id="MBA8931236.1"/>
    </source>
</evidence>
<feature type="transmembrane region" description="Helical" evidence="8">
    <location>
        <begin position="326"/>
        <end position="347"/>
    </location>
</feature>
<feature type="transmembrane region" description="Helical" evidence="8">
    <location>
        <begin position="79"/>
        <end position="98"/>
    </location>
</feature>
<gene>
    <name evidence="9" type="ORF">BC739_008483</name>
</gene>
<feature type="transmembrane region" description="Helical" evidence="8">
    <location>
        <begin position="110"/>
        <end position="129"/>
    </location>
</feature>
<evidence type="ECO:0000256" key="4">
    <source>
        <dbReference type="ARBA" id="ARBA00022475"/>
    </source>
</evidence>
<evidence type="ECO:0000256" key="2">
    <source>
        <dbReference type="ARBA" id="ARBA00007935"/>
    </source>
</evidence>
<keyword evidence="4" id="KW-1003">Cell membrane</keyword>
<accession>A0ABR6BX78</accession>
<dbReference type="PANTHER" id="PTHR30472:SF24">
    <property type="entry name" value="FERRIC ENTEROBACTIN TRANSPORT SYSTEM PERMEASE PROTEIN FEPG"/>
    <property type="match status" value="1"/>
</dbReference>
<feature type="transmembrane region" description="Helical" evidence="8">
    <location>
        <begin position="260"/>
        <end position="281"/>
    </location>
</feature>
<protein>
    <submittedName>
        <fullName evidence="9">Iron complex transport system permease protein</fullName>
    </submittedName>
</protein>
<evidence type="ECO:0000256" key="8">
    <source>
        <dbReference type="SAM" id="Phobius"/>
    </source>
</evidence>
<keyword evidence="6 8" id="KW-1133">Transmembrane helix</keyword>
<keyword evidence="5 8" id="KW-0812">Transmembrane</keyword>
<dbReference type="InterPro" id="IPR037294">
    <property type="entry name" value="ABC_BtuC-like"/>
</dbReference>
<comment type="similarity">
    <text evidence="2">Belongs to the binding-protein-dependent transport system permease family. FecCD subfamily.</text>
</comment>
<evidence type="ECO:0000256" key="1">
    <source>
        <dbReference type="ARBA" id="ARBA00004651"/>
    </source>
</evidence>
<dbReference type="PANTHER" id="PTHR30472">
    <property type="entry name" value="FERRIC ENTEROBACTIN TRANSPORT SYSTEM PERMEASE PROTEIN"/>
    <property type="match status" value="1"/>
</dbReference>
<evidence type="ECO:0000256" key="3">
    <source>
        <dbReference type="ARBA" id="ARBA00022448"/>
    </source>
</evidence>